<protein>
    <recommendedName>
        <fullName evidence="5">MYND-type domain-containing protein</fullName>
    </recommendedName>
</protein>
<name>A0A8H3BBY6_9AGAM</name>
<evidence type="ECO:0000313" key="6">
    <source>
        <dbReference type="EMBL" id="CAE6453992.1"/>
    </source>
</evidence>
<reference evidence="6" key="1">
    <citation type="submission" date="2021-01" db="EMBL/GenBank/DDBJ databases">
        <authorList>
            <person name="Kaushik A."/>
        </authorList>
    </citation>
    <scope>NUCLEOTIDE SEQUENCE</scope>
    <source>
        <strain evidence="6">Type strain: AG8-Rh-89/</strain>
    </source>
</reference>
<dbReference type="Gene3D" id="6.10.140.2220">
    <property type="match status" value="1"/>
</dbReference>
<evidence type="ECO:0000256" key="3">
    <source>
        <dbReference type="ARBA" id="ARBA00022833"/>
    </source>
</evidence>
<evidence type="ECO:0000313" key="7">
    <source>
        <dbReference type="Proteomes" id="UP000663850"/>
    </source>
</evidence>
<organism evidence="6 7">
    <name type="scientific">Rhizoctonia solani</name>
    <dbReference type="NCBI Taxonomy" id="456999"/>
    <lineage>
        <taxon>Eukaryota</taxon>
        <taxon>Fungi</taxon>
        <taxon>Dikarya</taxon>
        <taxon>Basidiomycota</taxon>
        <taxon>Agaricomycotina</taxon>
        <taxon>Agaricomycetes</taxon>
        <taxon>Cantharellales</taxon>
        <taxon>Ceratobasidiaceae</taxon>
        <taxon>Rhizoctonia</taxon>
    </lineage>
</organism>
<dbReference type="InterPro" id="IPR002893">
    <property type="entry name" value="Znf_MYND"/>
</dbReference>
<keyword evidence="2 4" id="KW-0863">Zinc-finger</keyword>
<dbReference type="Pfam" id="PF01753">
    <property type="entry name" value="zf-MYND"/>
    <property type="match status" value="1"/>
</dbReference>
<comment type="caution">
    <text evidence="6">The sequence shown here is derived from an EMBL/GenBank/DDBJ whole genome shotgun (WGS) entry which is preliminary data.</text>
</comment>
<dbReference type="Proteomes" id="UP000663850">
    <property type="component" value="Unassembled WGS sequence"/>
</dbReference>
<evidence type="ECO:0000256" key="4">
    <source>
        <dbReference type="PROSITE-ProRule" id="PRU00134"/>
    </source>
</evidence>
<dbReference type="AlphaFoldDB" id="A0A8H3BBY6"/>
<evidence type="ECO:0000256" key="2">
    <source>
        <dbReference type="ARBA" id="ARBA00022771"/>
    </source>
</evidence>
<evidence type="ECO:0000256" key="1">
    <source>
        <dbReference type="ARBA" id="ARBA00022723"/>
    </source>
</evidence>
<gene>
    <name evidence="6" type="ORF">RDB_LOCUS43415</name>
</gene>
<sequence>MPRLLASSAARQIGSYSDRIGTLSSADTEQVTISTLETVLKMAEDGDTYKNFLSPDLMGGCIALMQTIKVSAKTSPFSYEYGYLCFRILLFSLGTYILLGSGPGADILELAIDNMFRARDIESPLVFSSHVAGAIRVQTQRAAPEFDHDSILGWGPSSKRALIPPEHVKILVEIIWEDRANWLKALMSTYTPALSGLLFLFWRYIYLDASRANPPGPDGKLVKRIAEIHFRCMLVATSDQGGPLLGIGDELCELMGITPGEGIQMFPKSPDSQTIFEAYIRRLDPTDTRIYAPPNILLVTILLELLVSNMGSGLEGLLPSVFEVTTRRFWTALTSKEEVQTMLLGSIGMMLEHYKSLLQPKSRTSVISLSVQKEILESLARSDLLDLVATAMLRLNSNADENGPDLDLNYNFLKSVQTTFEQISASHSPALLEECFRDYAPDWVKVQDYIAIRWIAMESNKNTAQAIRRKRHYETCNGIWDLIAQLLCQKDNIERERKSLSRRGCQFLRCHDPLGIDRKGALFACSNCKAVPYCSLRCQTCDWVIGGERDPHRGTCKQFAEAFNPTDVVASFTSLLKLLGS</sequence>
<proteinExistence type="predicted"/>
<evidence type="ECO:0000259" key="5">
    <source>
        <dbReference type="PROSITE" id="PS50865"/>
    </source>
</evidence>
<dbReference type="PROSITE" id="PS50865">
    <property type="entry name" value="ZF_MYND_2"/>
    <property type="match status" value="1"/>
</dbReference>
<keyword evidence="1" id="KW-0479">Metal-binding</keyword>
<feature type="domain" description="MYND-type" evidence="5">
    <location>
        <begin position="507"/>
        <end position="556"/>
    </location>
</feature>
<dbReference type="GO" id="GO:0008270">
    <property type="term" value="F:zinc ion binding"/>
    <property type="evidence" value="ECO:0007669"/>
    <property type="project" value="UniProtKB-KW"/>
</dbReference>
<keyword evidence="3" id="KW-0862">Zinc</keyword>
<dbReference type="SUPFAM" id="SSF144232">
    <property type="entry name" value="HIT/MYND zinc finger-like"/>
    <property type="match status" value="1"/>
</dbReference>
<accession>A0A8H3BBY6</accession>
<dbReference type="EMBL" id="CAJMWZ010002335">
    <property type="protein sequence ID" value="CAE6453992.1"/>
    <property type="molecule type" value="Genomic_DNA"/>
</dbReference>